<name>F3ZXB2_MAHA5</name>
<dbReference type="STRING" id="697281.Mahau_1376"/>
<protein>
    <submittedName>
        <fullName evidence="6">D-isomer specific 2-hydroxyacid dehydrogenase NAD-binding protein</fullName>
        <ecNumber evidence="6">1.1.1.26</ecNumber>
    </submittedName>
</protein>
<dbReference type="GO" id="GO:0016618">
    <property type="term" value="F:hydroxypyruvate reductase [NAD(P)H] activity"/>
    <property type="evidence" value="ECO:0007669"/>
    <property type="project" value="TreeGrafter"/>
</dbReference>
<dbReference type="InterPro" id="IPR006140">
    <property type="entry name" value="D-isomer_DH_NAD-bd"/>
</dbReference>
<dbReference type="GO" id="GO:0047964">
    <property type="term" value="F:glyoxylate reductase (NADH) activity"/>
    <property type="evidence" value="ECO:0007669"/>
    <property type="project" value="UniProtKB-EC"/>
</dbReference>
<dbReference type="KEGG" id="mas:Mahau_1376"/>
<dbReference type="SUPFAM" id="SSF51735">
    <property type="entry name" value="NAD(P)-binding Rossmann-fold domains"/>
    <property type="match status" value="1"/>
</dbReference>
<evidence type="ECO:0000313" key="7">
    <source>
        <dbReference type="Proteomes" id="UP000008457"/>
    </source>
</evidence>
<dbReference type="Proteomes" id="UP000008457">
    <property type="component" value="Chromosome"/>
</dbReference>
<comment type="similarity">
    <text evidence="1 3">Belongs to the D-isomer specific 2-hydroxyacid dehydrogenase family.</text>
</comment>
<dbReference type="PROSITE" id="PS00671">
    <property type="entry name" value="D_2_HYDROXYACID_DH_3"/>
    <property type="match status" value="1"/>
</dbReference>
<sequence length="327" mass="35910">MAKWKVYVTRLLPPKAMEALYNNPDLEVEVNPEDRPLTRQELLENVRGRDAVITQLVDKIDAEVMDAAKGVKIFANYAVGYDNIDVAAATERGILVTNTPDVLTDTTADLAWALLFAAARCIVPADKFTREGKYKGWAPMLFLGQDITGKTLGVIGSGRIGTAFAKKSKGFDMTVLYNDVNPNPRFEAETGGRFVDKETLLKESDFISLHVPLLPSTRHLISENEFKMMKKTAVLINTSRGPVIDEQALVKALKEGEIWAVGLDVYENEPELTPGLAELDNAVLLPHIASASIETRTKMGLMDVDNVVAALNGQLPPNCINPEAFKK</sequence>
<dbReference type="Pfam" id="PF02826">
    <property type="entry name" value="2-Hacid_dh_C"/>
    <property type="match status" value="1"/>
</dbReference>
<accession>F3ZXB2</accession>
<reference evidence="6 7" key="2">
    <citation type="journal article" date="2011" name="Stand. Genomic Sci.">
        <title>Complete genome sequence of Mahella australiensis type strain (50-1 BON).</title>
        <authorList>
            <person name="Sikorski J."/>
            <person name="Teshima H."/>
            <person name="Nolan M."/>
            <person name="Lucas S."/>
            <person name="Hammon N."/>
            <person name="Deshpande S."/>
            <person name="Cheng J.F."/>
            <person name="Pitluck S."/>
            <person name="Liolios K."/>
            <person name="Pagani I."/>
            <person name="Ivanova N."/>
            <person name="Huntemann M."/>
            <person name="Mavromatis K."/>
            <person name="Ovchinikova G."/>
            <person name="Pati A."/>
            <person name="Tapia R."/>
            <person name="Han C."/>
            <person name="Goodwin L."/>
            <person name="Chen A."/>
            <person name="Palaniappan K."/>
            <person name="Land M."/>
            <person name="Hauser L."/>
            <person name="Ngatchou-Djao O.D."/>
            <person name="Rohde M."/>
            <person name="Pukall R."/>
            <person name="Spring S."/>
            <person name="Abt B."/>
            <person name="Goker M."/>
            <person name="Detter J.C."/>
            <person name="Woyke T."/>
            <person name="Bristow J."/>
            <person name="Markowitz V."/>
            <person name="Hugenholtz P."/>
            <person name="Eisen J.A."/>
            <person name="Kyrpides N.C."/>
            <person name="Klenk H.P."/>
            <person name="Lapidus A."/>
        </authorList>
    </citation>
    <scope>NUCLEOTIDE SEQUENCE [LARGE SCALE GENOMIC DNA]</scope>
    <source>
        <strain evidence="7">DSM 15567 / CIP 107919 / 50-1 BON</strain>
    </source>
</reference>
<dbReference type="InterPro" id="IPR029753">
    <property type="entry name" value="D-isomer_DH_CS"/>
</dbReference>
<dbReference type="SUPFAM" id="SSF52283">
    <property type="entry name" value="Formate/glycerate dehydrogenase catalytic domain-like"/>
    <property type="match status" value="1"/>
</dbReference>
<dbReference type="RefSeq" id="WP_013780999.1">
    <property type="nucleotide sequence ID" value="NC_015520.1"/>
</dbReference>
<dbReference type="InterPro" id="IPR036291">
    <property type="entry name" value="NAD(P)-bd_dom_sf"/>
</dbReference>
<evidence type="ECO:0000313" key="6">
    <source>
        <dbReference type="EMBL" id="AEE96569.1"/>
    </source>
</evidence>
<evidence type="ECO:0000256" key="2">
    <source>
        <dbReference type="ARBA" id="ARBA00023002"/>
    </source>
</evidence>
<keyword evidence="2 3" id="KW-0560">Oxidoreductase</keyword>
<keyword evidence="7" id="KW-1185">Reference proteome</keyword>
<dbReference type="GO" id="GO:0051287">
    <property type="term" value="F:NAD binding"/>
    <property type="evidence" value="ECO:0007669"/>
    <property type="project" value="InterPro"/>
</dbReference>
<evidence type="ECO:0000256" key="1">
    <source>
        <dbReference type="ARBA" id="ARBA00005854"/>
    </source>
</evidence>
<dbReference type="EMBL" id="CP002360">
    <property type="protein sequence ID" value="AEE96569.1"/>
    <property type="molecule type" value="Genomic_DNA"/>
</dbReference>
<evidence type="ECO:0000259" key="4">
    <source>
        <dbReference type="Pfam" id="PF00389"/>
    </source>
</evidence>
<dbReference type="AlphaFoldDB" id="F3ZXB2"/>
<dbReference type="PROSITE" id="PS00670">
    <property type="entry name" value="D_2_HYDROXYACID_DH_2"/>
    <property type="match status" value="1"/>
</dbReference>
<evidence type="ECO:0000259" key="5">
    <source>
        <dbReference type="Pfam" id="PF02826"/>
    </source>
</evidence>
<dbReference type="FunFam" id="3.40.50.720:FF:000462">
    <property type="entry name" value="Glyoxylate reductase (NADP+)"/>
    <property type="match status" value="1"/>
</dbReference>
<organism evidence="6 7">
    <name type="scientific">Mahella australiensis (strain DSM 15567 / CIP 107919 / 50-1 BON)</name>
    <dbReference type="NCBI Taxonomy" id="697281"/>
    <lineage>
        <taxon>Bacteria</taxon>
        <taxon>Bacillati</taxon>
        <taxon>Bacillota</taxon>
        <taxon>Clostridia</taxon>
        <taxon>Thermoanaerobacterales</taxon>
        <taxon>Thermoanaerobacterales Family IV. Incertae Sedis</taxon>
        <taxon>Mahella</taxon>
    </lineage>
</organism>
<dbReference type="eggNOG" id="COG1052">
    <property type="taxonomic scope" value="Bacteria"/>
</dbReference>
<dbReference type="EC" id="1.1.1.26" evidence="6"/>
<dbReference type="OrthoDB" id="9805416at2"/>
<reference evidence="7" key="1">
    <citation type="submission" date="2010-11" db="EMBL/GenBank/DDBJ databases">
        <title>The complete genome of Mahella australiensis DSM 15567.</title>
        <authorList>
            <consortium name="US DOE Joint Genome Institute (JGI-PGF)"/>
            <person name="Lucas S."/>
            <person name="Copeland A."/>
            <person name="Lapidus A."/>
            <person name="Bruce D."/>
            <person name="Goodwin L."/>
            <person name="Pitluck S."/>
            <person name="Kyrpides N."/>
            <person name="Mavromatis K."/>
            <person name="Pagani I."/>
            <person name="Ivanova N."/>
            <person name="Teshima H."/>
            <person name="Brettin T."/>
            <person name="Detter J.C."/>
            <person name="Han C."/>
            <person name="Tapia R."/>
            <person name="Land M."/>
            <person name="Hauser L."/>
            <person name="Markowitz V."/>
            <person name="Cheng J.-F."/>
            <person name="Hugenholtz P."/>
            <person name="Woyke T."/>
            <person name="Wu D."/>
            <person name="Spring S."/>
            <person name="Pukall R."/>
            <person name="Steenblock K."/>
            <person name="Schneider S."/>
            <person name="Klenk H.-P."/>
            <person name="Eisen J.A."/>
        </authorList>
    </citation>
    <scope>NUCLEOTIDE SEQUENCE [LARGE SCALE GENOMIC DNA]</scope>
    <source>
        <strain evidence="7">DSM 15567 / CIP 107919 / 50-1 BON</strain>
    </source>
</reference>
<dbReference type="InterPro" id="IPR006139">
    <property type="entry name" value="D-isomer_2_OHA_DH_cat_dom"/>
</dbReference>
<evidence type="ECO:0000256" key="3">
    <source>
        <dbReference type="RuleBase" id="RU003719"/>
    </source>
</evidence>
<dbReference type="GO" id="GO:0030267">
    <property type="term" value="F:glyoxylate reductase (NADPH) activity"/>
    <property type="evidence" value="ECO:0007669"/>
    <property type="project" value="TreeGrafter"/>
</dbReference>
<dbReference type="PANTHER" id="PTHR10996">
    <property type="entry name" value="2-HYDROXYACID DEHYDROGENASE-RELATED"/>
    <property type="match status" value="1"/>
</dbReference>
<dbReference type="Pfam" id="PF00389">
    <property type="entry name" value="2-Hacid_dh"/>
    <property type="match status" value="1"/>
</dbReference>
<proteinExistence type="inferred from homology"/>
<dbReference type="PANTHER" id="PTHR10996:SF257">
    <property type="entry name" value="GLYOXYLATE REDUCTASE 1"/>
    <property type="match status" value="1"/>
</dbReference>
<feature type="domain" description="D-isomer specific 2-hydroxyacid dehydrogenase NAD-binding" evidence="5">
    <location>
        <begin position="113"/>
        <end position="289"/>
    </location>
</feature>
<dbReference type="Gene3D" id="3.40.50.720">
    <property type="entry name" value="NAD(P)-binding Rossmann-like Domain"/>
    <property type="match status" value="2"/>
</dbReference>
<feature type="domain" description="D-isomer specific 2-hydroxyacid dehydrogenase catalytic" evidence="4">
    <location>
        <begin position="7"/>
        <end position="321"/>
    </location>
</feature>
<gene>
    <name evidence="6" type="ordered locus">Mahau_1376</name>
</gene>
<dbReference type="HOGENOM" id="CLU_019796_1_2_9"/>
<dbReference type="GO" id="GO:0005829">
    <property type="term" value="C:cytosol"/>
    <property type="evidence" value="ECO:0007669"/>
    <property type="project" value="TreeGrafter"/>
</dbReference>
<dbReference type="InterPro" id="IPR050223">
    <property type="entry name" value="D-isomer_2-hydroxyacid_DH"/>
</dbReference>
<dbReference type="CDD" id="cd05301">
    <property type="entry name" value="GDH"/>
    <property type="match status" value="1"/>
</dbReference>